<feature type="region of interest" description="Disordered" evidence="4">
    <location>
        <begin position="401"/>
        <end position="457"/>
    </location>
</feature>
<dbReference type="InterPro" id="IPR001965">
    <property type="entry name" value="Znf_PHD"/>
</dbReference>
<keyword evidence="1" id="KW-0479">Metal-binding</keyword>
<keyword evidence="3" id="KW-0862">Zinc</keyword>
<dbReference type="EMBL" id="MNCJ02000319">
    <property type="protein sequence ID" value="KAF5809873.1"/>
    <property type="molecule type" value="Genomic_DNA"/>
</dbReference>
<dbReference type="Gene3D" id="3.30.40.10">
    <property type="entry name" value="Zinc/RING finger domain, C3HC4 (zinc finger)"/>
    <property type="match status" value="1"/>
</dbReference>
<organism evidence="6 7">
    <name type="scientific">Helianthus annuus</name>
    <name type="common">Common sunflower</name>
    <dbReference type="NCBI Taxonomy" id="4232"/>
    <lineage>
        <taxon>Eukaryota</taxon>
        <taxon>Viridiplantae</taxon>
        <taxon>Streptophyta</taxon>
        <taxon>Embryophyta</taxon>
        <taxon>Tracheophyta</taxon>
        <taxon>Spermatophyta</taxon>
        <taxon>Magnoliopsida</taxon>
        <taxon>eudicotyledons</taxon>
        <taxon>Gunneridae</taxon>
        <taxon>Pentapetalae</taxon>
        <taxon>asterids</taxon>
        <taxon>campanulids</taxon>
        <taxon>Asterales</taxon>
        <taxon>Asteraceae</taxon>
        <taxon>Asteroideae</taxon>
        <taxon>Heliantheae alliance</taxon>
        <taxon>Heliantheae</taxon>
        <taxon>Helianthus</taxon>
    </lineage>
</organism>
<dbReference type="InterPro" id="IPR013083">
    <property type="entry name" value="Znf_RING/FYVE/PHD"/>
</dbReference>
<dbReference type="CDD" id="cd11660">
    <property type="entry name" value="SANT_TRF"/>
    <property type="match status" value="1"/>
</dbReference>
<dbReference type="PANTHER" id="PTHR47863">
    <property type="entry name" value="RING/FYVE/PHD ZINC FINGER SUPERFAMILY PROTEIN"/>
    <property type="match status" value="1"/>
</dbReference>
<evidence type="ECO:0000313" key="7">
    <source>
        <dbReference type="Proteomes" id="UP000215914"/>
    </source>
</evidence>
<dbReference type="Gramene" id="mRNA:HanXRQr2_Chr04g0162601">
    <property type="protein sequence ID" value="mRNA:HanXRQr2_Chr04g0162601"/>
    <property type="gene ID" value="HanXRQr2_Chr04g0162601"/>
</dbReference>
<feature type="compositionally biased region" description="Basic and acidic residues" evidence="4">
    <location>
        <begin position="408"/>
        <end position="417"/>
    </location>
</feature>
<evidence type="ECO:0000313" key="6">
    <source>
        <dbReference type="EMBL" id="KAF5809873.1"/>
    </source>
</evidence>
<evidence type="ECO:0000256" key="3">
    <source>
        <dbReference type="ARBA" id="ARBA00022833"/>
    </source>
</evidence>
<dbReference type="Proteomes" id="UP000215914">
    <property type="component" value="Unassembled WGS sequence"/>
</dbReference>
<evidence type="ECO:0000259" key="5">
    <source>
        <dbReference type="SMART" id="SM00249"/>
    </source>
</evidence>
<keyword evidence="2" id="KW-0863">Zinc-finger</keyword>
<name>A0A9K3NSL1_HELAN</name>
<sequence length="533" mass="60299">MLATPSSDATAMAWNWVIQSIAKFKQVDTSTLAGLVDQAPEISIDMGKDAKEMVSLQILESLFQHGNEATVDSDSAQNAKIPFDSSEDILHKILEETSQPMTELDRRKWNIRPFITHKRASLPKTPVQKFKEALVEGSHPILESLKEMSKTIREVDVGFNAQTKDDLVFLKTGNENSKLQESPSQHVEDSNRGIGRKEDEMIIEPPVMDHVEDSNIRRITGRKEDERTIEPPEENTLMDHAQDSSRRGITGDIERNEDEMSIEPQVKDFEENTLVDHGQQQPPSEDDEMTDIAAKKEAFLSSQCTLSQDFTEIFVCMKCSKGGQLLVCCSDACPFRVHESCLGSASTFDGNENFFCPFCSYSHAISKYMEVKKKASLARKDLQAFLSSGVSLNESISGEKFKSNGNEHAMKRDKDCGTAESLHQSTPQAGKEQESLVSSTSSHSKRARKQEPHYMSTSVTLPRRKNLFWEKAEEEMLKEGMLRFSCEDNKRIPWKKILDFGRQVFDKTRTTIDLKDKWRNICKESPAVKKQKL</sequence>
<dbReference type="InterPro" id="IPR019786">
    <property type="entry name" value="Zinc_finger_PHD-type_CS"/>
</dbReference>
<evidence type="ECO:0000256" key="2">
    <source>
        <dbReference type="ARBA" id="ARBA00022771"/>
    </source>
</evidence>
<dbReference type="PANTHER" id="PTHR47863:SF4">
    <property type="entry name" value="RING_FYVE_PHD ZINC FINGER SUPERFAMILY PROTEIN"/>
    <property type="match status" value="1"/>
</dbReference>
<dbReference type="SUPFAM" id="SSF57903">
    <property type="entry name" value="FYVE/PHD zinc finger"/>
    <property type="match status" value="1"/>
</dbReference>
<proteinExistence type="predicted"/>
<dbReference type="SMART" id="SM00249">
    <property type="entry name" value="PHD"/>
    <property type="match status" value="1"/>
</dbReference>
<accession>A0A9K3NSL1</accession>
<dbReference type="InterPro" id="IPR011011">
    <property type="entry name" value="Znf_FYVE_PHD"/>
</dbReference>
<keyword evidence="7" id="KW-1185">Reference proteome</keyword>
<dbReference type="PROSITE" id="PS01359">
    <property type="entry name" value="ZF_PHD_1"/>
    <property type="match status" value="1"/>
</dbReference>
<feature type="domain" description="Zinc finger PHD-type" evidence="5">
    <location>
        <begin position="315"/>
        <end position="360"/>
    </location>
</feature>
<gene>
    <name evidence="6" type="ORF">HanXRQr2_Chr04g0162601</name>
</gene>
<feature type="region of interest" description="Disordered" evidence="4">
    <location>
        <begin position="222"/>
        <end position="249"/>
    </location>
</feature>
<reference evidence="6" key="1">
    <citation type="journal article" date="2017" name="Nature">
        <title>The sunflower genome provides insights into oil metabolism, flowering and Asterid evolution.</title>
        <authorList>
            <person name="Badouin H."/>
            <person name="Gouzy J."/>
            <person name="Grassa C.J."/>
            <person name="Murat F."/>
            <person name="Staton S.E."/>
            <person name="Cottret L."/>
            <person name="Lelandais-Briere C."/>
            <person name="Owens G.L."/>
            <person name="Carrere S."/>
            <person name="Mayjonade B."/>
            <person name="Legrand L."/>
            <person name="Gill N."/>
            <person name="Kane N.C."/>
            <person name="Bowers J.E."/>
            <person name="Hubner S."/>
            <person name="Bellec A."/>
            <person name="Berard A."/>
            <person name="Berges H."/>
            <person name="Blanchet N."/>
            <person name="Boniface M.C."/>
            <person name="Brunel D."/>
            <person name="Catrice O."/>
            <person name="Chaidir N."/>
            <person name="Claudel C."/>
            <person name="Donnadieu C."/>
            <person name="Faraut T."/>
            <person name="Fievet G."/>
            <person name="Helmstetter N."/>
            <person name="King M."/>
            <person name="Knapp S.J."/>
            <person name="Lai Z."/>
            <person name="Le Paslier M.C."/>
            <person name="Lippi Y."/>
            <person name="Lorenzon L."/>
            <person name="Mandel J.R."/>
            <person name="Marage G."/>
            <person name="Marchand G."/>
            <person name="Marquand E."/>
            <person name="Bret-Mestries E."/>
            <person name="Morien E."/>
            <person name="Nambeesan S."/>
            <person name="Nguyen T."/>
            <person name="Pegot-Espagnet P."/>
            <person name="Pouilly N."/>
            <person name="Raftis F."/>
            <person name="Sallet E."/>
            <person name="Schiex T."/>
            <person name="Thomas J."/>
            <person name="Vandecasteele C."/>
            <person name="Vares D."/>
            <person name="Vear F."/>
            <person name="Vautrin S."/>
            <person name="Crespi M."/>
            <person name="Mangin B."/>
            <person name="Burke J.M."/>
            <person name="Salse J."/>
            <person name="Munos S."/>
            <person name="Vincourt P."/>
            <person name="Rieseberg L.H."/>
            <person name="Langlade N.B."/>
        </authorList>
    </citation>
    <scope>NUCLEOTIDE SEQUENCE</scope>
    <source>
        <tissue evidence="6">Leaves</tissue>
    </source>
</reference>
<dbReference type="SUPFAM" id="SSF46689">
    <property type="entry name" value="Homeodomain-like"/>
    <property type="match status" value="1"/>
</dbReference>
<evidence type="ECO:0000256" key="4">
    <source>
        <dbReference type="SAM" id="MobiDB-lite"/>
    </source>
</evidence>
<dbReference type="AlphaFoldDB" id="A0A9K3NSL1"/>
<reference evidence="6" key="2">
    <citation type="submission" date="2020-06" db="EMBL/GenBank/DDBJ databases">
        <title>Helianthus annuus Genome sequencing and assembly Release 2.</title>
        <authorList>
            <person name="Gouzy J."/>
            <person name="Langlade N."/>
            <person name="Munos S."/>
        </authorList>
    </citation>
    <scope>NUCLEOTIDE SEQUENCE</scope>
    <source>
        <tissue evidence="6">Leaves</tissue>
    </source>
</reference>
<dbReference type="Gene3D" id="1.10.246.220">
    <property type="match status" value="1"/>
</dbReference>
<comment type="caution">
    <text evidence="6">The sequence shown here is derived from an EMBL/GenBank/DDBJ whole genome shotgun (WGS) entry which is preliminary data.</text>
</comment>
<protein>
    <submittedName>
        <fullName evidence="6">Chromatin regulator PHD family</fullName>
    </submittedName>
</protein>
<dbReference type="InterPro" id="IPR009057">
    <property type="entry name" value="Homeodomain-like_sf"/>
</dbReference>
<dbReference type="GO" id="GO:0008270">
    <property type="term" value="F:zinc ion binding"/>
    <property type="evidence" value="ECO:0007669"/>
    <property type="project" value="UniProtKB-KW"/>
</dbReference>
<evidence type="ECO:0000256" key="1">
    <source>
        <dbReference type="ARBA" id="ARBA00022723"/>
    </source>
</evidence>